<dbReference type="AlphaFoldDB" id="A0A1H2SSW3"/>
<dbReference type="Gene3D" id="3.40.630.90">
    <property type="match status" value="1"/>
</dbReference>
<dbReference type="CDD" id="cd04301">
    <property type="entry name" value="NAT_SF"/>
    <property type="match status" value="1"/>
</dbReference>
<dbReference type="Gene3D" id="3.40.630.30">
    <property type="match status" value="1"/>
</dbReference>
<keyword evidence="3" id="KW-1185">Reference proteome</keyword>
<dbReference type="PANTHER" id="PTHR47237:SF1">
    <property type="entry name" value="SLL0310 PROTEIN"/>
    <property type="match status" value="1"/>
</dbReference>
<proteinExistence type="predicted"/>
<dbReference type="InterPro" id="IPR041496">
    <property type="entry name" value="YitH/HolE_GNAT"/>
</dbReference>
<evidence type="ECO:0000313" key="3">
    <source>
        <dbReference type="Proteomes" id="UP000198816"/>
    </source>
</evidence>
<name>A0A1H2SSW3_THIRO</name>
<dbReference type="GO" id="GO:0016747">
    <property type="term" value="F:acyltransferase activity, transferring groups other than amino-acyl groups"/>
    <property type="evidence" value="ECO:0007669"/>
    <property type="project" value="InterPro"/>
</dbReference>
<evidence type="ECO:0000313" key="2">
    <source>
        <dbReference type="EMBL" id="SDW34545.1"/>
    </source>
</evidence>
<dbReference type="Pfam" id="PF00583">
    <property type="entry name" value="Acetyltransf_1"/>
    <property type="match status" value="1"/>
</dbReference>
<dbReference type="InterPro" id="IPR052729">
    <property type="entry name" value="Acyl/Acetyltrans_Enzymes"/>
</dbReference>
<gene>
    <name evidence="2" type="ORF">SAMN05421783_103121</name>
</gene>
<evidence type="ECO:0000259" key="1">
    <source>
        <dbReference type="PROSITE" id="PS51186"/>
    </source>
</evidence>
<feature type="domain" description="N-acetyltransferase" evidence="1">
    <location>
        <begin position="11"/>
        <end position="144"/>
    </location>
</feature>
<sequence length="296" mass="32224">MVTAMKTDTAISICTMLPAEVDLAIEWAAREGWNPGLDDAACFRAADPEGFLMAFVDGEPAASLSAVRYGETFGFIGLYIAAPPYRGRGIALRLWQAGMAFLGDRVIGLDGVPERQHDYRRSGFALAWRNVRYSGTVTLAAPDDPRLVPVDPGLLPALLDYDRPFFPAPRDRFLDAWLTQRDTRRSWAFVEPAVDTGGGSGRVTGYGTVRQCRAGWKIGPLFADDAVRADLLFRRLAACAGTDTVILDLPEPNPAALDLAKGYGLSPVFETARMYRGTAPSLPIDRIYGVTTFELG</sequence>
<dbReference type="EMBL" id="FNNZ01000003">
    <property type="protein sequence ID" value="SDW34545.1"/>
    <property type="molecule type" value="Genomic_DNA"/>
</dbReference>
<dbReference type="InterPro" id="IPR016181">
    <property type="entry name" value="Acyl_CoA_acyltransferase"/>
</dbReference>
<dbReference type="PROSITE" id="PS51186">
    <property type="entry name" value="GNAT"/>
    <property type="match status" value="1"/>
</dbReference>
<dbReference type="SUPFAM" id="SSF55729">
    <property type="entry name" value="Acyl-CoA N-acyltransferases (Nat)"/>
    <property type="match status" value="1"/>
</dbReference>
<dbReference type="InterPro" id="IPR000182">
    <property type="entry name" value="GNAT_dom"/>
</dbReference>
<dbReference type="PANTHER" id="PTHR47237">
    <property type="entry name" value="SLL0310 PROTEIN"/>
    <property type="match status" value="1"/>
</dbReference>
<dbReference type="Proteomes" id="UP000198816">
    <property type="component" value="Unassembled WGS sequence"/>
</dbReference>
<reference evidence="3" key="1">
    <citation type="submission" date="2016-10" db="EMBL/GenBank/DDBJ databases">
        <authorList>
            <person name="Varghese N."/>
            <person name="Submissions S."/>
        </authorList>
    </citation>
    <scope>NUCLEOTIDE SEQUENCE [LARGE SCALE GENOMIC DNA]</scope>
    <source>
        <strain evidence="3">DSM 217</strain>
    </source>
</reference>
<dbReference type="STRING" id="1058.SAMN05421783_103121"/>
<accession>A0A1H2SSW3</accession>
<organism evidence="2 3">
    <name type="scientific">Thiocapsa roseopersicina</name>
    <dbReference type="NCBI Taxonomy" id="1058"/>
    <lineage>
        <taxon>Bacteria</taxon>
        <taxon>Pseudomonadati</taxon>
        <taxon>Pseudomonadota</taxon>
        <taxon>Gammaproteobacteria</taxon>
        <taxon>Chromatiales</taxon>
        <taxon>Chromatiaceae</taxon>
        <taxon>Thiocapsa</taxon>
    </lineage>
</organism>
<dbReference type="Pfam" id="PF18014">
    <property type="entry name" value="Acetyltransf_18"/>
    <property type="match status" value="1"/>
</dbReference>
<protein>
    <recommendedName>
        <fullName evidence="1">N-acetyltransferase domain-containing protein</fullName>
    </recommendedName>
</protein>